<evidence type="ECO:0000313" key="2">
    <source>
        <dbReference type="EMBL" id="GIQ89507.1"/>
    </source>
</evidence>
<feature type="region of interest" description="Disordered" evidence="1">
    <location>
        <begin position="10"/>
        <end position="30"/>
    </location>
</feature>
<dbReference type="EMBL" id="BDIP01005118">
    <property type="protein sequence ID" value="GIQ89507.1"/>
    <property type="molecule type" value="Genomic_DNA"/>
</dbReference>
<dbReference type="InterPro" id="IPR016024">
    <property type="entry name" value="ARM-type_fold"/>
</dbReference>
<name>A0A9K3D6K8_9EUKA</name>
<dbReference type="InterPro" id="IPR011989">
    <property type="entry name" value="ARM-like"/>
</dbReference>
<dbReference type="SUPFAM" id="SSF48371">
    <property type="entry name" value="ARM repeat"/>
    <property type="match status" value="1"/>
</dbReference>
<dbReference type="Gene3D" id="1.25.10.10">
    <property type="entry name" value="Leucine-rich Repeat Variant"/>
    <property type="match status" value="1"/>
</dbReference>
<sequence length="266" mass="28130">TLSECIRILGQDEDVPETHTPTPPAVGEGGDPAVALVETLKRLLDAPMTDSTVVETTLQEMLGLCRSDPERRMGVFRAGAVPVLSACLVSHPMSGEVAAACYGALSELACSGDLRIHLAALGCNRLALGVLTSHLDHEELAAPAANDTLLVALISETVDSDFHSVDTLNVLLAANSQCKLCKAAFDTGAHLKLMEGRNDHPRSWRWTSAMCRLIKYMCREGDGVKIDLCVAGAVVALLDSLAKMGEDVVVCSCGMEALSSLSKMGK</sequence>
<proteinExistence type="predicted"/>
<dbReference type="Proteomes" id="UP000265618">
    <property type="component" value="Unassembled WGS sequence"/>
</dbReference>
<comment type="caution">
    <text evidence="2">The sequence shown here is derived from an EMBL/GenBank/DDBJ whole genome shotgun (WGS) entry which is preliminary data.</text>
</comment>
<reference evidence="2 3" key="1">
    <citation type="journal article" date="2018" name="PLoS ONE">
        <title>The draft genome of Kipferlia bialata reveals reductive genome evolution in fornicate parasites.</title>
        <authorList>
            <person name="Tanifuji G."/>
            <person name="Takabayashi S."/>
            <person name="Kume K."/>
            <person name="Takagi M."/>
            <person name="Nakayama T."/>
            <person name="Kamikawa R."/>
            <person name="Inagaki Y."/>
            <person name="Hashimoto T."/>
        </authorList>
    </citation>
    <scope>NUCLEOTIDE SEQUENCE [LARGE SCALE GENOMIC DNA]</scope>
    <source>
        <strain evidence="2">NY0173</strain>
    </source>
</reference>
<accession>A0A9K3D6K8</accession>
<evidence type="ECO:0000313" key="3">
    <source>
        <dbReference type="Proteomes" id="UP000265618"/>
    </source>
</evidence>
<feature type="non-terminal residue" evidence="2">
    <location>
        <position position="266"/>
    </location>
</feature>
<organism evidence="2 3">
    <name type="scientific">Kipferlia bialata</name>
    <dbReference type="NCBI Taxonomy" id="797122"/>
    <lineage>
        <taxon>Eukaryota</taxon>
        <taxon>Metamonada</taxon>
        <taxon>Carpediemonas-like organisms</taxon>
        <taxon>Kipferlia</taxon>
    </lineage>
</organism>
<protein>
    <submittedName>
        <fullName evidence="2">Uncharacterized protein</fullName>
    </submittedName>
</protein>
<dbReference type="AlphaFoldDB" id="A0A9K3D6K8"/>
<evidence type="ECO:0000256" key="1">
    <source>
        <dbReference type="SAM" id="MobiDB-lite"/>
    </source>
</evidence>
<gene>
    <name evidence="2" type="ORF">KIPB_011998</name>
</gene>
<keyword evidence="3" id="KW-1185">Reference proteome</keyword>